<evidence type="ECO:0000313" key="1">
    <source>
        <dbReference type="EMBL" id="KAL3695699.1"/>
    </source>
</evidence>
<dbReference type="AlphaFoldDB" id="A0ABD3HZG2"/>
<dbReference type="EMBL" id="JBJQOH010000002">
    <property type="protein sequence ID" value="KAL3695699.1"/>
    <property type="molecule type" value="Genomic_DNA"/>
</dbReference>
<name>A0ABD3HZG2_9MARC</name>
<protein>
    <submittedName>
        <fullName evidence="1">Uncharacterized protein</fullName>
    </submittedName>
</protein>
<proteinExistence type="predicted"/>
<keyword evidence="2" id="KW-1185">Reference proteome</keyword>
<accession>A0ABD3HZG2</accession>
<gene>
    <name evidence="1" type="ORF">R1sor_009775</name>
</gene>
<dbReference type="Proteomes" id="UP001633002">
    <property type="component" value="Unassembled WGS sequence"/>
</dbReference>
<comment type="caution">
    <text evidence="1">The sequence shown here is derived from an EMBL/GenBank/DDBJ whole genome shotgun (WGS) entry which is preliminary data.</text>
</comment>
<sequence>MLRSWYRARQKLRRKKEGCELDAGMSLFQVKIMHHLSIGEGIRTVRPGRDTGLLTKAGIGNFEDAREITRNGGWKLFLWQKGIFPEEAELSKLEELESWCSKQILVWKEIMDLDAWSWESPRGAFRWSRSTQEWRLSFAKDADFSEKLDGMWQHQSMRLEWHQRWTLLWAAPIPYRRKESRKEKKKSGRASTFISWHNKHIGMDRFCAS</sequence>
<evidence type="ECO:0000313" key="2">
    <source>
        <dbReference type="Proteomes" id="UP001633002"/>
    </source>
</evidence>
<reference evidence="1 2" key="1">
    <citation type="submission" date="2024-09" db="EMBL/GenBank/DDBJ databases">
        <title>Chromosome-scale assembly of Riccia sorocarpa.</title>
        <authorList>
            <person name="Paukszto L."/>
        </authorList>
    </citation>
    <scope>NUCLEOTIDE SEQUENCE [LARGE SCALE GENOMIC DNA]</scope>
    <source>
        <strain evidence="1">LP-2024</strain>
        <tissue evidence="1">Aerial parts of the thallus</tissue>
    </source>
</reference>
<organism evidence="1 2">
    <name type="scientific">Riccia sorocarpa</name>
    <dbReference type="NCBI Taxonomy" id="122646"/>
    <lineage>
        <taxon>Eukaryota</taxon>
        <taxon>Viridiplantae</taxon>
        <taxon>Streptophyta</taxon>
        <taxon>Embryophyta</taxon>
        <taxon>Marchantiophyta</taxon>
        <taxon>Marchantiopsida</taxon>
        <taxon>Marchantiidae</taxon>
        <taxon>Marchantiales</taxon>
        <taxon>Ricciaceae</taxon>
        <taxon>Riccia</taxon>
    </lineage>
</organism>